<evidence type="ECO:0000256" key="6">
    <source>
        <dbReference type="ARBA" id="ARBA00023027"/>
    </source>
</evidence>
<dbReference type="Pfam" id="PF08240">
    <property type="entry name" value="ADH_N"/>
    <property type="match status" value="1"/>
</dbReference>
<gene>
    <name evidence="9" type="ORF">SAOR_01915</name>
</gene>
<accession>A0A423PW88</accession>
<evidence type="ECO:0000313" key="10">
    <source>
        <dbReference type="Proteomes" id="UP000283993"/>
    </source>
</evidence>
<name>A0A423PW88_9GAMM</name>
<protein>
    <submittedName>
        <fullName evidence="9">Alcohol dehydrogenase</fullName>
    </submittedName>
</protein>
<sequence length="338" mass="35715">MSRMQVAQLSAAGADFELVERNIPEPGPDQVRVKIEACGICHSDAFVKDGGFPGLEYPRVPGHEVAGTVDALGDDVDHWQPGQRVGVGWHGGHCFSCESCRRGDFVTCANEQICGISYDGGYAEYMIAPAEALVAIPDTLSSVDAAPLLCAGVTTYNGMRNTGAVAGDVVAIQGIGGLGHLAIQYAHAMGFHTVAMSRGTDKKALAEELGADTYIDTEAQDAVEALQALGGARVIVATAPNPKLMSSVVDGLGVNGRLLVLGASPEPIEVSPFQLLMARRSVAGHPSGTPRDSEDTLDFSALRDIQTRIETYPLSEVNDAYARMINNDARFRVVLTMT</sequence>
<dbReference type="FunFam" id="3.40.50.720:FF:000039">
    <property type="entry name" value="Alcohol dehydrogenase AdhP"/>
    <property type="match status" value="1"/>
</dbReference>
<dbReference type="PANTHER" id="PTHR42940:SF7">
    <property type="entry name" value="ALCOHOL DEHYDROGENASE-LIKE N-TERMINAL DOMAIN-CONTAINING PROTEIN"/>
    <property type="match status" value="1"/>
</dbReference>
<keyword evidence="10" id="KW-1185">Reference proteome</keyword>
<dbReference type="InterPro" id="IPR011032">
    <property type="entry name" value="GroES-like_sf"/>
</dbReference>
<dbReference type="InterPro" id="IPR013154">
    <property type="entry name" value="ADH-like_N"/>
</dbReference>
<dbReference type="Pfam" id="PF00107">
    <property type="entry name" value="ADH_zinc_N"/>
    <property type="match status" value="1"/>
</dbReference>
<keyword evidence="3 7" id="KW-0479">Metal-binding</keyword>
<dbReference type="GO" id="GO:0005737">
    <property type="term" value="C:cytoplasm"/>
    <property type="evidence" value="ECO:0007669"/>
    <property type="project" value="TreeGrafter"/>
</dbReference>
<dbReference type="CDD" id="cd08296">
    <property type="entry name" value="CAD_like"/>
    <property type="match status" value="1"/>
</dbReference>
<evidence type="ECO:0000256" key="7">
    <source>
        <dbReference type="RuleBase" id="RU361277"/>
    </source>
</evidence>
<evidence type="ECO:0000259" key="8">
    <source>
        <dbReference type="SMART" id="SM00829"/>
    </source>
</evidence>
<dbReference type="SMART" id="SM00829">
    <property type="entry name" value="PKS_ER"/>
    <property type="match status" value="1"/>
</dbReference>
<evidence type="ECO:0000256" key="2">
    <source>
        <dbReference type="ARBA" id="ARBA00008072"/>
    </source>
</evidence>
<dbReference type="AlphaFoldDB" id="A0A423PW88"/>
<evidence type="ECO:0000256" key="3">
    <source>
        <dbReference type="ARBA" id="ARBA00022723"/>
    </source>
</evidence>
<dbReference type="SUPFAM" id="SSF50129">
    <property type="entry name" value="GroES-like"/>
    <property type="match status" value="1"/>
</dbReference>
<keyword evidence="5" id="KW-0560">Oxidoreductase</keyword>
<evidence type="ECO:0000256" key="1">
    <source>
        <dbReference type="ARBA" id="ARBA00001947"/>
    </source>
</evidence>
<keyword evidence="6" id="KW-0520">NAD</keyword>
<dbReference type="Gene3D" id="3.90.180.10">
    <property type="entry name" value="Medium-chain alcohol dehydrogenases, catalytic domain"/>
    <property type="match status" value="1"/>
</dbReference>
<proteinExistence type="inferred from homology"/>
<evidence type="ECO:0000256" key="5">
    <source>
        <dbReference type="ARBA" id="ARBA00023002"/>
    </source>
</evidence>
<dbReference type="InterPro" id="IPR020843">
    <property type="entry name" value="ER"/>
</dbReference>
<dbReference type="GO" id="GO:0004022">
    <property type="term" value="F:alcohol dehydrogenase (NAD+) activity"/>
    <property type="evidence" value="ECO:0007669"/>
    <property type="project" value="TreeGrafter"/>
</dbReference>
<comment type="similarity">
    <text evidence="2 7">Belongs to the zinc-containing alcohol dehydrogenase family.</text>
</comment>
<dbReference type="PANTHER" id="PTHR42940">
    <property type="entry name" value="ALCOHOL DEHYDROGENASE 1-RELATED"/>
    <property type="match status" value="1"/>
</dbReference>
<keyword evidence="4 7" id="KW-0862">Zinc</keyword>
<organism evidence="9 10">
    <name type="scientific">Salinisphaera orenii MK-B5</name>
    <dbReference type="NCBI Taxonomy" id="856730"/>
    <lineage>
        <taxon>Bacteria</taxon>
        <taxon>Pseudomonadati</taxon>
        <taxon>Pseudomonadota</taxon>
        <taxon>Gammaproteobacteria</taxon>
        <taxon>Salinisphaerales</taxon>
        <taxon>Salinisphaeraceae</taxon>
        <taxon>Salinisphaera</taxon>
    </lineage>
</organism>
<dbReference type="InterPro" id="IPR002328">
    <property type="entry name" value="ADH_Zn_CS"/>
</dbReference>
<dbReference type="Proteomes" id="UP000283993">
    <property type="component" value="Unassembled WGS sequence"/>
</dbReference>
<dbReference type="EMBL" id="AYKH01000002">
    <property type="protein sequence ID" value="ROO29870.1"/>
    <property type="molecule type" value="Genomic_DNA"/>
</dbReference>
<dbReference type="InterPro" id="IPR013149">
    <property type="entry name" value="ADH-like_C"/>
</dbReference>
<dbReference type="Gene3D" id="3.40.50.720">
    <property type="entry name" value="NAD(P)-binding Rossmann-like Domain"/>
    <property type="match status" value="1"/>
</dbReference>
<dbReference type="InterPro" id="IPR036291">
    <property type="entry name" value="NAD(P)-bd_dom_sf"/>
</dbReference>
<dbReference type="RefSeq" id="WP_184947514.1">
    <property type="nucleotide sequence ID" value="NZ_AYKH01000002.1"/>
</dbReference>
<feature type="domain" description="Enoyl reductase (ER)" evidence="8">
    <location>
        <begin position="13"/>
        <end position="335"/>
    </location>
</feature>
<evidence type="ECO:0000313" key="9">
    <source>
        <dbReference type="EMBL" id="ROO29870.1"/>
    </source>
</evidence>
<reference evidence="9 10" key="1">
    <citation type="submission" date="2013-10" db="EMBL/GenBank/DDBJ databases">
        <title>Salinisphaera orenii MK-B5 Genome Sequencing.</title>
        <authorList>
            <person name="Lai Q."/>
            <person name="Li C."/>
            <person name="Shao Z."/>
        </authorList>
    </citation>
    <scope>NUCLEOTIDE SEQUENCE [LARGE SCALE GENOMIC DNA]</scope>
    <source>
        <strain evidence="9 10">MK-B5</strain>
    </source>
</reference>
<evidence type="ECO:0000256" key="4">
    <source>
        <dbReference type="ARBA" id="ARBA00022833"/>
    </source>
</evidence>
<dbReference type="PROSITE" id="PS00059">
    <property type="entry name" value="ADH_ZINC"/>
    <property type="match status" value="1"/>
</dbReference>
<dbReference type="GO" id="GO:0008270">
    <property type="term" value="F:zinc ion binding"/>
    <property type="evidence" value="ECO:0007669"/>
    <property type="project" value="InterPro"/>
</dbReference>
<comment type="cofactor">
    <cofactor evidence="1 7">
        <name>Zn(2+)</name>
        <dbReference type="ChEBI" id="CHEBI:29105"/>
    </cofactor>
</comment>
<comment type="caution">
    <text evidence="9">The sequence shown here is derived from an EMBL/GenBank/DDBJ whole genome shotgun (WGS) entry which is preliminary data.</text>
</comment>
<dbReference type="SUPFAM" id="SSF51735">
    <property type="entry name" value="NAD(P)-binding Rossmann-fold domains"/>
    <property type="match status" value="1"/>
</dbReference>